<dbReference type="InterPro" id="IPR005181">
    <property type="entry name" value="SASA"/>
</dbReference>
<protein>
    <submittedName>
        <fullName evidence="3">Sialate O-acetylesterase</fullName>
        <ecNumber evidence="3">3.1.1.53</ecNumber>
    </submittedName>
</protein>
<dbReference type="EMBL" id="JACHWX010000009">
    <property type="protein sequence ID" value="MBB3056748.1"/>
    <property type="molecule type" value="Genomic_DNA"/>
</dbReference>
<dbReference type="GO" id="GO:0005975">
    <property type="term" value="P:carbohydrate metabolic process"/>
    <property type="evidence" value="ECO:0007669"/>
    <property type="project" value="TreeGrafter"/>
</dbReference>
<evidence type="ECO:0000313" key="4">
    <source>
        <dbReference type="Proteomes" id="UP000539265"/>
    </source>
</evidence>
<evidence type="ECO:0000313" key="3">
    <source>
        <dbReference type="EMBL" id="MBB3056748.1"/>
    </source>
</evidence>
<evidence type="ECO:0000259" key="2">
    <source>
        <dbReference type="Pfam" id="PF03629"/>
    </source>
</evidence>
<feature type="domain" description="Sialate O-acetylesterase" evidence="2">
    <location>
        <begin position="82"/>
        <end position="321"/>
    </location>
</feature>
<dbReference type="PANTHER" id="PTHR22901">
    <property type="entry name" value="SIALATE O-ACETYLESTERASE"/>
    <property type="match status" value="1"/>
</dbReference>
<proteinExistence type="predicted"/>
<comment type="caution">
    <text evidence="3">The sequence shown here is derived from an EMBL/GenBank/DDBJ whole genome shotgun (WGS) entry which is preliminary data.</text>
</comment>
<dbReference type="PANTHER" id="PTHR22901:SF0">
    <property type="entry name" value="SIALATE O-ACETYLESTERASE"/>
    <property type="match status" value="1"/>
</dbReference>
<dbReference type="EC" id="3.1.1.53" evidence="3"/>
<dbReference type="GO" id="GO:0001681">
    <property type="term" value="F:sialate O-acetylesterase activity"/>
    <property type="evidence" value="ECO:0007669"/>
    <property type="project" value="UniProtKB-EC"/>
</dbReference>
<dbReference type="SUPFAM" id="SSF52266">
    <property type="entry name" value="SGNH hydrolase"/>
    <property type="match status" value="1"/>
</dbReference>
<accession>A0A839SGV7</accession>
<dbReference type="Gene3D" id="3.40.50.1110">
    <property type="entry name" value="SGNH hydrolase"/>
    <property type="match status" value="1"/>
</dbReference>
<organism evidence="3 4">
    <name type="scientific">Mucilaginibacter gotjawali</name>
    <dbReference type="NCBI Taxonomy" id="1550579"/>
    <lineage>
        <taxon>Bacteria</taxon>
        <taxon>Pseudomonadati</taxon>
        <taxon>Bacteroidota</taxon>
        <taxon>Sphingobacteriia</taxon>
        <taxon>Sphingobacteriales</taxon>
        <taxon>Sphingobacteriaceae</taxon>
        <taxon>Mucilaginibacter</taxon>
    </lineage>
</organism>
<dbReference type="AlphaFoldDB" id="A0A839SGV7"/>
<dbReference type="Proteomes" id="UP000539265">
    <property type="component" value="Unassembled WGS sequence"/>
</dbReference>
<gene>
    <name evidence="3" type="ORF">FHS11_003174</name>
</gene>
<keyword evidence="4" id="KW-1185">Reference proteome</keyword>
<evidence type="ECO:0000256" key="1">
    <source>
        <dbReference type="ARBA" id="ARBA00022801"/>
    </source>
</evidence>
<reference evidence="3" key="1">
    <citation type="submission" date="2020-08" db="EMBL/GenBank/DDBJ databases">
        <title>Genomic Encyclopedia of Type Strains, Phase III (KMG-III): the genomes of soil and plant-associated and newly described type strains.</title>
        <authorList>
            <person name="Whitman W."/>
        </authorList>
    </citation>
    <scope>NUCLEOTIDE SEQUENCE [LARGE SCALE GENOMIC DNA]</scope>
    <source>
        <strain evidence="3">CECT 8628</strain>
    </source>
</reference>
<dbReference type="OrthoDB" id="9816001at2"/>
<dbReference type="RefSeq" id="WP_157750727.1">
    <property type="nucleotide sequence ID" value="NZ_AP017313.1"/>
</dbReference>
<dbReference type="InterPro" id="IPR039329">
    <property type="entry name" value="SIAE"/>
</dbReference>
<name>A0A839SGV7_9SPHI</name>
<dbReference type="InterPro" id="IPR036514">
    <property type="entry name" value="SGNH_hydro_sf"/>
</dbReference>
<keyword evidence="1 3" id="KW-0378">Hydrolase</keyword>
<dbReference type="Pfam" id="PF03629">
    <property type="entry name" value="SASA"/>
    <property type="match status" value="1"/>
</dbReference>
<sequence>MVADNMVIQRGKPLQLSGQAPPDLAVKIKVTWNKKRMQTTADSTGNWRLEVPVGGADGRPQTIVFEASGFGDISFSNILIGDVWVCSGQSNMVMPLDSVSPFKGVLNFREEIAAAAYPAIRVLDVQEYQNAAMSTGSPFSWKVCSPATAGNISAVAYYFARKIHKDLNIPVGIIVAAVNGSCCQYWANVETIKSDPVLAAEYLSGSSSLYEGMIRFLTNLSISGFIWYQGESNKNDAPDNYARLNAALINGWRAKFNKDQLPFYYVQLAPFTEEYANILASGTQTAPVVYAKFREAQAKIRSVPGTGMAVAMDVGELDNHHPRNKKPVGERLALLALKETYRKNVQCYGPQFASFAVLDSVITVHYLEGTAQKLNTLDHQSLAQVFYIAGTDHVFRLAKATIHGNTVQVIAPAGTPFPILAVRYAFTDVAVTNLQNGAGLPAEPFRTDNWNN</sequence>